<dbReference type="Proteomes" id="UP000006729">
    <property type="component" value="Chromosome 14"/>
</dbReference>
<gene>
    <name evidence="1" type="ORF">POPTR_014G056500</name>
</gene>
<name>A0A2K1XR03_POPTR</name>
<evidence type="ECO:0000313" key="1">
    <source>
        <dbReference type="EMBL" id="PNT03203.1"/>
    </source>
</evidence>
<dbReference type="InParanoid" id="A0A2K1XR03"/>
<evidence type="ECO:0000313" key="2">
    <source>
        <dbReference type="Proteomes" id="UP000006729"/>
    </source>
</evidence>
<reference evidence="1 2" key="1">
    <citation type="journal article" date="2006" name="Science">
        <title>The genome of black cottonwood, Populus trichocarpa (Torr. &amp; Gray).</title>
        <authorList>
            <person name="Tuskan G.A."/>
            <person name="Difazio S."/>
            <person name="Jansson S."/>
            <person name="Bohlmann J."/>
            <person name="Grigoriev I."/>
            <person name="Hellsten U."/>
            <person name="Putnam N."/>
            <person name="Ralph S."/>
            <person name="Rombauts S."/>
            <person name="Salamov A."/>
            <person name="Schein J."/>
            <person name="Sterck L."/>
            <person name="Aerts A."/>
            <person name="Bhalerao R.R."/>
            <person name="Bhalerao R.P."/>
            <person name="Blaudez D."/>
            <person name="Boerjan W."/>
            <person name="Brun A."/>
            <person name="Brunner A."/>
            <person name="Busov V."/>
            <person name="Campbell M."/>
            <person name="Carlson J."/>
            <person name="Chalot M."/>
            <person name="Chapman J."/>
            <person name="Chen G.L."/>
            <person name="Cooper D."/>
            <person name="Coutinho P.M."/>
            <person name="Couturier J."/>
            <person name="Covert S."/>
            <person name="Cronk Q."/>
            <person name="Cunningham R."/>
            <person name="Davis J."/>
            <person name="Degroeve S."/>
            <person name="Dejardin A."/>
            <person name="Depamphilis C."/>
            <person name="Detter J."/>
            <person name="Dirks B."/>
            <person name="Dubchak I."/>
            <person name="Duplessis S."/>
            <person name="Ehlting J."/>
            <person name="Ellis B."/>
            <person name="Gendler K."/>
            <person name="Goodstein D."/>
            <person name="Gribskov M."/>
            <person name="Grimwood J."/>
            <person name="Groover A."/>
            <person name="Gunter L."/>
            <person name="Hamberger B."/>
            <person name="Heinze B."/>
            <person name="Helariutta Y."/>
            <person name="Henrissat B."/>
            <person name="Holligan D."/>
            <person name="Holt R."/>
            <person name="Huang W."/>
            <person name="Islam-Faridi N."/>
            <person name="Jones S."/>
            <person name="Jones-Rhoades M."/>
            <person name="Jorgensen R."/>
            <person name="Joshi C."/>
            <person name="Kangasjarvi J."/>
            <person name="Karlsson J."/>
            <person name="Kelleher C."/>
            <person name="Kirkpatrick R."/>
            <person name="Kirst M."/>
            <person name="Kohler A."/>
            <person name="Kalluri U."/>
            <person name="Larimer F."/>
            <person name="Leebens-Mack J."/>
            <person name="Leple J.C."/>
            <person name="Locascio P."/>
            <person name="Lou Y."/>
            <person name="Lucas S."/>
            <person name="Martin F."/>
            <person name="Montanini B."/>
            <person name="Napoli C."/>
            <person name="Nelson D.R."/>
            <person name="Nelson C."/>
            <person name="Nieminen K."/>
            <person name="Nilsson O."/>
            <person name="Pereda V."/>
            <person name="Peter G."/>
            <person name="Philippe R."/>
            <person name="Pilate G."/>
            <person name="Poliakov A."/>
            <person name="Razumovskaya J."/>
            <person name="Richardson P."/>
            <person name="Rinaldi C."/>
            <person name="Ritland K."/>
            <person name="Rouze P."/>
            <person name="Ryaboy D."/>
            <person name="Schmutz J."/>
            <person name="Schrader J."/>
            <person name="Segerman B."/>
            <person name="Shin H."/>
            <person name="Siddiqui A."/>
            <person name="Sterky F."/>
            <person name="Terry A."/>
            <person name="Tsai C.J."/>
            <person name="Uberbacher E."/>
            <person name="Unneberg P."/>
            <person name="Vahala J."/>
            <person name="Wall K."/>
            <person name="Wessler S."/>
            <person name="Yang G."/>
            <person name="Yin T."/>
            <person name="Douglas C."/>
            <person name="Marra M."/>
            <person name="Sandberg G."/>
            <person name="Van de Peer Y."/>
            <person name="Rokhsar D."/>
        </authorList>
    </citation>
    <scope>NUCLEOTIDE SEQUENCE [LARGE SCALE GENOMIC DNA]</scope>
    <source>
        <strain evidence="2">cv. Nisqually</strain>
    </source>
</reference>
<organism evidence="1 2">
    <name type="scientific">Populus trichocarpa</name>
    <name type="common">Western balsam poplar</name>
    <name type="synonym">Populus balsamifera subsp. trichocarpa</name>
    <dbReference type="NCBI Taxonomy" id="3694"/>
    <lineage>
        <taxon>Eukaryota</taxon>
        <taxon>Viridiplantae</taxon>
        <taxon>Streptophyta</taxon>
        <taxon>Embryophyta</taxon>
        <taxon>Tracheophyta</taxon>
        <taxon>Spermatophyta</taxon>
        <taxon>Magnoliopsida</taxon>
        <taxon>eudicotyledons</taxon>
        <taxon>Gunneridae</taxon>
        <taxon>Pentapetalae</taxon>
        <taxon>rosids</taxon>
        <taxon>fabids</taxon>
        <taxon>Malpighiales</taxon>
        <taxon>Salicaceae</taxon>
        <taxon>Saliceae</taxon>
        <taxon>Populus</taxon>
    </lineage>
</organism>
<dbReference type="EMBL" id="CM009303">
    <property type="protein sequence ID" value="PNT03203.1"/>
    <property type="molecule type" value="Genomic_DNA"/>
</dbReference>
<dbReference type="AlphaFoldDB" id="A0A2K1XR03"/>
<keyword evidence="2" id="KW-1185">Reference proteome</keyword>
<protein>
    <submittedName>
        <fullName evidence="1">Uncharacterized protein</fullName>
    </submittedName>
</protein>
<accession>A0A2K1XR03</accession>
<sequence length="71" mass="8242">MTFLGQRTIKSRIVDLIKTRQLLESSIASSATLFLVATASCPKQRLILFQKVRNLWITRSLPLRLRLRPEF</sequence>
<proteinExistence type="predicted"/>